<dbReference type="Gene3D" id="1.10.10.10">
    <property type="entry name" value="Winged helix-like DNA-binding domain superfamily/Winged helix DNA-binding domain"/>
    <property type="match status" value="1"/>
</dbReference>
<dbReference type="InterPro" id="IPR002481">
    <property type="entry name" value="FUR"/>
</dbReference>
<comment type="similarity">
    <text evidence="1">Belongs to the Fur family.</text>
</comment>
<dbReference type="PANTHER" id="PTHR33202">
    <property type="entry name" value="ZINC UPTAKE REGULATION PROTEIN"/>
    <property type="match status" value="1"/>
</dbReference>
<gene>
    <name evidence="8" type="ORF">Sdia_37310</name>
</gene>
<dbReference type="Gene3D" id="3.30.1490.190">
    <property type="match status" value="1"/>
</dbReference>
<sequence length="156" mass="16541">MDGDSRTALNEAAPPRDPHTLLRRHGLRCTSARLRILSLLHSSGQHLAATEVCDRLARSGSDRHHTTAYRSLEALTTVGALHAVPGRGPTRYGMSDEPHHHVACQRCGHIADLPSTPMADAVATVEELTGLRPGASGSLLLYGLCASCSTDTALCS</sequence>
<dbReference type="SUPFAM" id="SSF46785">
    <property type="entry name" value="Winged helix' DNA-binding domain"/>
    <property type="match status" value="1"/>
</dbReference>
<keyword evidence="4" id="KW-0805">Transcription regulation</keyword>
<evidence type="ECO:0000256" key="3">
    <source>
        <dbReference type="ARBA" id="ARBA00022833"/>
    </source>
</evidence>
<dbReference type="InterPro" id="IPR036388">
    <property type="entry name" value="WH-like_DNA-bd_sf"/>
</dbReference>
<proteinExistence type="inferred from homology"/>
<evidence type="ECO:0000256" key="5">
    <source>
        <dbReference type="ARBA" id="ARBA00023125"/>
    </source>
</evidence>
<dbReference type="RefSeq" id="WP_229831691.1">
    <property type="nucleotide sequence ID" value="NZ_BLLN01000005.1"/>
</dbReference>
<evidence type="ECO:0000313" key="9">
    <source>
        <dbReference type="Proteomes" id="UP000472710"/>
    </source>
</evidence>
<evidence type="ECO:0000256" key="1">
    <source>
        <dbReference type="ARBA" id="ARBA00007957"/>
    </source>
</evidence>
<evidence type="ECO:0000313" key="8">
    <source>
        <dbReference type="EMBL" id="GFH72963.1"/>
    </source>
</evidence>
<evidence type="ECO:0000256" key="4">
    <source>
        <dbReference type="ARBA" id="ARBA00023015"/>
    </source>
</evidence>
<evidence type="ECO:0000256" key="7">
    <source>
        <dbReference type="SAM" id="MobiDB-lite"/>
    </source>
</evidence>
<evidence type="ECO:0000256" key="6">
    <source>
        <dbReference type="ARBA" id="ARBA00023163"/>
    </source>
</evidence>
<keyword evidence="9" id="KW-1185">Reference proteome</keyword>
<dbReference type="EMBL" id="BLLN01000005">
    <property type="protein sequence ID" value="GFH72963.1"/>
    <property type="molecule type" value="Genomic_DNA"/>
</dbReference>
<keyword evidence="2" id="KW-0678">Repressor</keyword>
<dbReference type="CDD" id="cd07153">
    <property type="entry name" value="Fur_like"/>
    <property type="match status" value="1"/>
</dbReference>
<evidence type="ECO:0000256" key="2">
    <source>
        <dbReference type="ARBA" id="ARBA00022491"/>
    </source>
</evidence>
<accession>A0ABQ1CS36</accession>
<dbReference type="InterPro" id="IPR043135">
    <property type="entry name" value="Fur_C"/>
</dbReference>
<feature type="region of interest" description="Disordered" evidence="7">
    <location>
        <begin position="1"/>
        <end position="21"/>
    </location>
</feature>
<dbReference type="PANTHER" id="PTHR33202:SF7">
    <property type="entry name" value="FERRIC UPTAKE REGULATION PROTEIN"/>
    <property type="match status" value="1"/>
</dbReference>
<dbReference type="Pfam" id="PF01475">
    <property type="entry name" value="FUR"/>
    <property type="match status" value="1"/>
</dbReference>
<comment type="caution">
    <text evidence="8">The sequence shown here is derived from an EMBL/GenBank/DDBJ whole genome shotgun (WGS) entry which is preliminary data.</text>
</comment>
<keyword evidence="6" id="KW-0804">Transcription</keyword>
<keyword evidence="5" id="KW-0238">DNA-binding</keyword>
<organism evidence="8 9">
    <name type="scientific">Streptomyces diastaticus subsp. diastaticus</name>
    <dbReference type="NCBI Taxonomy" id="68040"/>
    <lineage>
        <taxon>Bacteria</taxon>
        <taxon>Bacillati</taxon>
        <taxon>Actinomycetota</taxon>
        <taxon>Actinomycetes</taxon>
        <taxon>Kitasatosporales</taxon>
        <taxon>Streptomycetaceae</taxon>
        <taxon>Streptomyces</taxon>
        <taxon>Streptomyces diastaticus group</taxon>
    </lineage>
</organism>
<reference evidence="8 9" key="1">
    <citation type="submission" date="2020-02" db="EMBL/GenBank/DDBJ databases">
        <title>Whole genome shotgun sequence of Streptomyces diastaticus subsp. diastaticus NBRC 13412.</title>
        <authorList>
            <person name="Ichikawa N."/>
            <person name="Komaki H."/>
            <person name="Tamura T."/>
        </authorList>
    </citation>
    <scope>NUCLEOTIDE SEQUENCE [LARGE SCALE GENOMIC DNA]</scope>
    <source>
        <strain evidence="8 9">NBRC 13412</strain>
    </source>
</reference>
<protein>
    <submittedName>
        <fullName evidence="8">Transcriptional repressor</fullName>
    </submittedName>
</protein>
<dbReference type="Proteomes" id="UP000472710">
    <property type="component" value="Unassembled WGS sequence"/>
</dbReference>
<name>A0ABQ1CS36_STRDI</name>
<dbReference type="InterPro" id="IPR036390">
    <property type="entry name" value="WH_DNA-bd_sf"/>
</dbReference>
<dbReference type="GeneID" id="95073850"/>
<keyword evidence="3" id="KW-0862">Zinc</keyword>